<dbReference type="OMA" id="CTCTIRC"/>
<protein>
    <recommendedName>
        <fullName evidence="3">Retrotransposon gag domain-containing protein</fullName>
    </recommendedName>
</protein>
<evidence type="ECO:0000313" key="1">
    <source>
        <dbReference type="EMBL" id="KYP43954.1"/>
    </source>
</evidence>
<dbReference type="Gramene" id="C.cajan_33953.t">
    <property type="protein sequence ID" value="C.cajan_33953.t.cds1"/>
    <property type="gene ID" value="C.cajan_33953"/>
</dbReference>
<dbReference type="PANTHER" id="PTHR37610:SF55">
    <property type="entry name" value="RETROTRANSPOSON COPIA-LIKE N-TERMINAL DOMAIN-CONTAINING PROTEIN"/>
    <property type="match status" value="1"/>
</dbReference>
<feature type="non-terminal residue" evidence="1">
    <location>
        <position position="1"/>
    </location>
</feature>
<dbReference type="PANTHER" id="PTHR37610">
    <property type="entry name" value="CCHC-TYPE DOMAIN-CONTAINING PROTEIN"/>
    <property type="match status" value="1"/>
</dbReference>
<dbReference type="Proteomes" id="UP000075243">
    <property type="component" value="Unassembled WGS sequence"/>
</dbReference>
<keyword evidence="2" id="KW-1185">Reference proteome</keyword>
<evidence type="ECO:0000313" key="2">
    <source>
        <dbReference type="Proteomes" id="UP000075243"/>
    </source>
</evidence>
<dbReference type="EMBL" id="KQ483646">
    <property type="protein sequence ID" value="KYP43954.1"/>
    <property type="molecule type" value="Genomic_DNA"/>
</dbReference>
<sequence>NNMVHSWIINSVSPSIVESVIFTENTFDVWKELQERFAQLDKVRIVELQHELYQFRQGLLFVTDYFTQLKVTSEELEAYRPIPLCTCTIRCVCYALRNSKQFCEEDFVMRFLMSL</sequence>
<gene>
    <name evidence="1" type="ORF">KK1_034594</name>
</gene>
<evidence type="ECO:0008006" key="3">
    <source>
        <dbReference type="Google" id="ProtNLM"/>
    </source>
</evidence>
<organism evidence="1 2">
    <name type="scientific">Cajanus cajan</name>
    <name type="common">Pigeon pea</name>
    <name type="synonym">Cajanus indicus</name>
    <dbReference type="NCBI Taxonomy" id="3821"/>
    <lineage>
        <taxon>Eukaryota</taxon>
        <taxon>Viridiplantae</taxon>
        <taxon>Streptophyta</taxon>
        <taxon>Embryophyta</taxon>
        <taxon>Tracheophyta</taxon>
        <taxon>Spermatophyta</taxon>
        <taxon>Magnoliopsida</taxon>
        <taxon>eudicotyledons</taxon>
        <taxon>Gunneridae</taxon>
        <taxon>Pentapetalae</taxon>
        <taxon>rosids</taxon>
        <taxon>fabids</taxon>
        <taxon>Fabales</taxon>
        <taxon>Fabaceae</taxon>
        <taxon>Papilionoideae</taxon>
        <taxon>50 kb inversion clade</taxon>
        <taxon>NPAAA clade</taxon>
        <taxon>indigoferoid/millettioid clade</taxon>
        <taxon>Phaseoleae</taxon>
        <taxon>Cajanus</taxon>
    </lineage>
</organism>
<accession>A0A151RN21</accession>
<dbReference type="AlphaFoldDB" id="A0A151RN21"/>
<proteinExistence type="predicted"/>
<name>A0A151RN21_CAJCA</name>
<reference evidence="1" key="1">
    <citation type="journal article" date="2012" name="Nat. Biotechnol.">
        <title>Draft genome sequence of pigeonpea (Cajanus cajan), an orphan legume crop of resource-poor farmers.</title>
        <authorList>
            <person name="Varshney R.K."/>
            <person name="Chen W."/>
            <person name="Li Y."/>
            <person name="Bharti A.K."/>
            <person name="Saxena R.K."/>
            <person name="Schlueter J.A."/>
            <person name="Donoghue M.T."/>
            <person name="Azam S."/>
            <person name="Fan G."/>
            <person name="Whaley A.M."/>
            <person name="Farmer A.D."/>
            <person name="Sheridan J."/>
            <person name="Iwata A."/>
            <person name="Tuteja R."/>
            <person name="Penmetsa R.V."/>
            <person name="Wu W."/>
            <person name="Upadhyaya H.D."/>
            <person name="Yang S.P."/>
            <person name="Shah T."/>
            <person name="Saxena K.B."/>
            <person name="Michael T."/>
            <person name="McCombie W.R."/>
            <person name="Yang B."/>
            <person name="Zhang G."/>
            <person name="Yang H."/>
            <person name="Wang J."/>
            <person name="Spillane C."/>
            <person name="Cook D.R."/>
            <person name="May G.D."/>
            <person name="Xu X."/>
            <person name="Jackson S.A."/>
        </authorList>
    </citation>
    <scope>NUCLEOTIDE SEQUENCE [LARGE SCALE GENOMIC DNA]</scope>
</reference>